<dbReference type="InterPro" id="IPR000182">
    <property type="entry name" value="GNAT_dom"/>
</dbReference>
<reference evidence="2 3" key="1">
    <citation type="submission" date="2020-05" db="EMBL/GenBank/DDBJ databases">
        <title>MicrobeNet Type strains.</title>
        <authorList>
            <person name="Nicholson A.C."/>
        </authorList>
    </citation>
    <scope>NUCLEOTIDE SEQUENCE [LARGE SCALE GENOMIC DNA]</scope>
    <source>
        <strain evidence="2 3">JCM 14547</strain>
    </source>
</reference>
<dbReference type="PROSITE" id="PS51186">
    <property type="entry name" value="GNAT"/>
    <property type="match status" value="1"/>
</dbReference>
<keyword evidence="2" id="KW-0808">Transferase</keyword>
<keyword evidence="3" id="KW-1185">Reference proteome</keyword>
<accession>A0A849BRF0</accession>
<gene>
    <name evidence="2" type="ORF">HLB09_03135</name>
</gene>
<dbReference type="AlphaFoldDB" id="A0A849BRF0"/>
<dbReference type="EMBL" id="JABEMA010000020">
    <property type="protein sequence ID" value="NNH22096.1"/>
    <property type="molecule type" value="Genomic_DNA"/>
</dbReference>
<organism evidence="2 3">
    <name type="scientific">Pseudokineococcus marinus</name>
    <dbReference type="NCBI Taxonomy" id="351215"/>
    <lineage>
        <taxon>Bacteria</taxon>
        <taxon>Bacillati</taxon>
        <taxon>Actinomycetota</taxon>
        <taxon>Actinomycetes</taxon>
        <taxon>Kineosporiales</taxon>
        <taxon>Kineosporiaceae</taxon>
        <taxon>Pseudokineococcus</taxon>
    </lineage>
</organism>
<name>A0A849BRF0_9ACTN</name>
<dbReference type="Pfam" id="PF00583">
    <property type="entry name" value="Acetyltransf_1"/>
    <property type="match status" value="1"/>
</dbReference>
<evidence type="ECO:0000259" key="1">
    <source>
        <dbReference type="PROSITE" id="PS51186"/>
    </source>
</evidence>
<feature type="domain" description="N-acetyltransferase" evidence="1">
    <location>
        <begin position="179"/>
        <end position="331"/>
    </location>
</feature>
<evidence type="ECO:0000313" key="2">
    <source>
        <dbReference type="EMBL" id="NNH22096.1"/>
    </source>
</evidence>
<dbReference type="RefSeq" id="WP_171201951.1">
    <property type="nucleotide sequence ID" value="NZ_BAAANP010000023.1"/>
</dbReference>
<dbReference type="CDD" id="cd04301">
    <property type="entry name" value="NAT_SF"/>
    <property type="match status" value="1"/>
</dbReference>
<sequence>MGDLLDAMVRARSAWTSSTVRGWYSEQDLCRHLRAALADEARWVGDVGFGRAFRDAVGLPGIPDPLDWANRAVELPGGGWAVTHLRFRLGDVARPFVDVVATTAPPTPDGLALVAGTVLPAYAPFRPVSLRIEVPDGAGLLAALGSDDRFGRCGPALHVVAGRVEDLLLRPRAGSYPSVRLRPTDPGGAAERAEAAYAELAAGRPQSRAWAAAESVASLSACAEEGLLFEVVVDGQVAGVVAAARDDDHGLVGSTVRELCLDSRHRGRRLAAAVLQRLVDELPARPGDVLWGTVHPGNRPSLRTALSIGRTTTSSLLWVAPRGHPGMPVEL</sequence>
<dbReference type="Proteomes" id="UP000555552">
    <property type="component" value="Unassembled WGS sequence"/>
</dbReference>
<comment type="caution">
    <text evidence="2">The sequence shown here is derived from an EMBL/GenBank/DDBJ whole genome shotgun (WGS) entry which is preliminary data.</text>
</comment>
<evidence type="ECO:0000313" key="3">
    <source>
        <dbReference type="Proteomes" id="UP000555552"/>
    </source>
</evidence>
<dbReference type="InterPro" id="IPR016181">
    <property type="entry name" value="Acyl_CoA_acyltransferase"/>
</dbReference>
<dbReference type="Gene3D" id="3.40.630.30">
    <property type="match status" value="1"/>
</dbReference>
<dbReference type="SUPFAM" id="SSF55729">
    <property type="entry name" value="Acyl-CoA N-acyltransferases (Nat)"/>
    <property type="match status" value="1"/>
</dbReference>
<dbReference type="GO" id="GO:0016747">
    <property type="term" value="F:acyltransferase activity, transferring groups other than amino-acyl groups"/>
    <property type="evidence" value="ECO:0007669"/>
    <property type="project" value="InterPro"/>
</dbReference>
<proteinExistence type="predicted"/>
<protein>
    <submittedName>
        <fullName evidence="2">GNAT family N-acetyltransferase</fullName>
    </submittedName>
</protein>